<reference evidence="1 2" key="1">
    <citation type="submission" date="2014-04" db="EMBL/GenBank/DDBJ databases">
        <authorList>
            <consortium name="DOE Joint Genome Institute"/>
            <person name="Kuo A."/>
            <person name="Kohler A."/>
            <person name="Costa M.D."/>
            <person name="Nagy L.G."/>
            <person name="Floudas D."/>
            <person name="Copeland A."/>
            <person name="Barry K.W."/>
            <person name="Cichocki N."/>
            <person name="Veneault-Fourrey C."/>
            <person name="LaButti K."/>
            <person name="Lindquist E.A."/>
            <person name="Lipzen A."/>
            <person name="Lundell T."/>
            <person name="Morin E."/>
            <person name="Murat C."/>
            <person name="Sun H."/>
            <person name="Tunlid A."/>
            <person name="Henrissat B."/>
            <person name="Grigoriev I.V."/>
            <person name="Hibbett D.S."/>
            <person name="Martin F."/>
            <person name="Nordberg H.P."/>
            <person name="Cantor M.N."/>
            <person name="Hua S.X."/>
        </authorList>
    </citation>
    <scope>NUCLEOTIDE SEQUENCE [LARGE SCALE GENOMIC DNA]</scope>
    <source>
        <strain evidence="1 2">Marx 270</strain>
    </source>
</reference>
<reference evidence="2" key="2">
    <citation type="submission" date="2015-01" db="EMBL/GenBank/DDBJ databases">
        <title>Evolutionary Origins and Diversification of the Mycorrhizal Mutualists.</title>
        <authorList>
            <consortium name="DOE Joint Genome Institute"/>
            <consortium name="Mycorrhizal Genomics Consortium"/>
            <person name="Kohler A."/>
            <person name="Kuo A."/>
            <person name="Nagy L.G."/>
            <person name="Floudas D."/>
            <person name="Copeland A."/>
            <person name="Barry K.W."/>
            <person name="Cichocki N."/>
            <person name="Veneault-Fourrey C."/>
            <person name="LaButti K."/>
            <person name="Lindquist E.A."/>
            <person name="Lipzen A."/>
            <person name="Lundell T."/>
            <person name="Morin E."/>
            <person name="Murat C."/>
            <person name="Riley R."/>
            <person name="Ohm R."/>
            <person name="Sun H."/>
            <person name="Tunlid A."/>
            <person name="Henrissat B."/>
            <person name="Grigoriev I.V."/>
            <person name="Hibbett D.S."/>
            <person name="Martin F."/>
        </authorList>
    </citation>
    <scope>NUCLEOTIDE SEQUENCE [LARGE SCALE GENOMIC DNA]</scope>
    <source>
        <strain evidence="2">Marx 270</strain>
    </source>
</reference>
<keyword evidence="2" id="KW-1185">Reference proteome</keyword>
<name>A0A0C3NF70_PISTI</name>
<gene>
    <name evidence="1" type="ORF">M404DRAFT_35307</name>
</gene>
<organism evidence="1 2">
    <name type="scientific">Pisolithus tinctorius Marx 270</name>
    <dbReference type="NCBI Taxonomy" id="870435"/>
    <lineage>
        <taxon>Eukaryota</taxon>
        <taxon>Fungi</taxon>
        <taxon>Dikarya</taxon>
        <taxon>Basidiomycota</taxon>
        <taxon>Agaricomycotina</taxon>
        <taxon>Agaricomycetes</taxon>
        <taxon>Agaricomycetidae</taxon>
        <taxon>Boletales</taxon>
        <taxon>Sclerodermatineae</taxon>
        <taxon>Pisolithaceae</taxon>
        <taxon>Pisolithus</taxon>
    </lineage>
</organism>
<dbReference type="InParanoid" id="A0A0C3NF70"/>
<dbReference type="HOGENOM" id="CLU_1094665_0_0_1"/>
<protein>
    <submittedName>
        <fullName evidence="1">Uncharacterized protein</fullName>
    </submittedName>
</protein>
<evidence type="ECO:0000313" key="2">
    <source>
        <dbReference type="Proteomes" id="UP000054217"/>
    </source>
</evidence>
<dbReference type="AlphaFoldDB" id="A0A0C3NF70"/>
<dbReference type="Proteomes" id="UP000054217">
    <property type="component" value="Unassembled WGS sequence"/>
</dbReference>
<accession>A0A0C3NF70</accession>
<proteinExistence type="predicted"/>
<sequence length="254" mass="29277">MDADASSEQPPAPSSDNTRFLAEDIRIAHLPLLEDRLDVFSHAERCRLRQRFTHLYSTWMGHSLSDGEKREMEVHGFVHPGADHAVTQNCYWPPLPTSYILHHMGGWTEETFHDTLLKIPESQMSDICADIMELLPQWTPHLQEDGSFVFPWWLMAASNYASDACVLRSNEVQRIAQKYFRDVWPLGKSPIKDRLHGTLESHVERYRNNMLRVEALLPDLNTQVEELFEQLTCMAQMLGLYSDVAACKLCTYVD</sequence>
<dbReference type="EMBL" id="KN832110">
    <property type="protein sequence ID" value="KIN94163.1"/>
    <property type="molecule type" value="Genomic_DNA"/>
</dbReference>
<evidence type="ECO:0000313" key="1">
    <source>
        <dbReference type="EMBL" id="KIN94163.1"/>
    </source>
</evidence>